<evidence type="ECO:0000313" key="2">
    <source>
        <dbReference type="EMBL" id="AOJ05123.1"/>
    </source>
</evidence>
<reference evidence="2 3" key="1">
    <citation type="submission" date="2015-12" db="EMBL/GenBank/DDBJ databases">
        <title>Diversity of Burkholderia near neighbor genomes.</title>
        <authorList>
            <person name="Sahl J."/>
            <person name="Wagner D."/>
            <person name="Keim P."/>
        </authorList>
    </citation>
    <scope>NUCLEOTIDE SEQUENCE [LARGE SCALE GENOMIC DNA]</scope>
    <source>
        <strain evidence="2 3">BDU6</strain>
    </source>
</reference>
<dbReference type="AlphaFoldDB" id="A0A1B4FN82"/>
<dbReference type="KEGG" id="buu:WS70_25745"/>
<evidence type="ECO:0000256" key="1">
    <source>
        <dbReference type="SAM" id="MobiDB-lite"/>
    </source>
</evidence>
<dbReference type="Pfam" id="PF03237">
    <property type="entry name" value="Terminase_6N"/>
    <property type="match status" value="1"/>
</dbReference>
<keyword evidence="3" id="KW-1185">Reference proteome</keyword>
<dbReference type="RefSeq" id="WP_059598247.1">
    <property type="nucleotide sequence ID" value="NZ_CP013387.1"/>
</dbReference>
<gene>
    <name evidence="2" type="ORF">WS70_25745</name>
</gene>
<dbReference type="InterPro" id="IPR027417">
    <property type="entry name" value="P-loop_NTPase"/>
</dbReference>
<evidence type="ECO:0008006" key="4">
    <source>
        <dbReference type="Google" id="ProtNLM"/>
    </source>
</evidence>
<feature type="region of interest" description="Disordered" evidence="1">
    <location>
        <begin position="481"/>
        <end position="500"/>
    </location>
</feature>
<dbReference type="EMBL" id="CP013387">
    <property type="protein sequence ID" value="AOJ05123.1"/>
    <property type="molecule type" value="Genomic_DNA"/>
</dbReference>
<dbReference type="Gene3D" id="3.40.50.300">
    <property type="entry name" value="P-loop containing nucleotide triphosphate hydrolases"/>
    <property type="match status" value="1"/>
</dbReference>
<sequence length="500" mass="56004">MTIVETRADRAPAVLLPYQQKWAADTSPVKVCEKSRRVGLSWGEAADSALLAASQRGMDVWYVGYNKDMAQEFIRDCADWAKFYSLAADEIEETEEVFQDKDGDKSILAFVIRFASGFRVTALSSRPSNLRGKQGRVIIDEAAFHEQLGELLKAAMALLMWGGQVHIISTHDGVDNAFNELVTDVRSDKKPYSLHRITFEDAVRDGLYQRICLRKNEAWTAEGEAKWVKDIRASYGADAEEELDCVPKNSGGAWLSRALIELRMSSDTPVLRWACKQGFEVLPDHIRAAECRDWLDATLGPLLTTLPADARSYNGEDFGRTGDLTVHVPLIEQQNLIRRVPFIVELRNVPFRQQEQIAFYLLDRLPRFTGGAFDARGNGQYLAEIAMQRYGASRIQQVMLSESWYREHMPPVKAAFEDGTLDGLPKDADVLADLRAVQVIKGVPRVPDVRTTGQDDGKRHGDAAIAVALAYYASRELNKGPVTAKSRRRRSSVRMTEGYA</sequence>
<dbReference type="Gene3D" id="3.30.420.240">
    <property type="match status" value="1"/>
</dbReference>
<dbReference type="PIRSF" id="PIRSF007056">
    <property type="entry name" value="UCP007056"/>
    <property type="match status" value="1"/>
</dbReference>
<organism evidence="2 3">
    <name type="scientific">Burkholderia mayonis</name>
    <dbReference type="NCBI Taxonomy" id="1385591"/>
    <lineage>
        <taxon>Bacteria</taxon>
        <taxon>Pseudomonadati</taxon>
        <taxon>Pseudomonadota</taxon>
        <taxon>Betaproteobacteria</taxon>
        <taxon>Burkholderiales</taxon>
        <taxon>Burkholderiaceae</taxon>
        <taxon>Burkholderia</taxon>
        <taxon>pseudomallei group</taxon>
    </lineage>
</organism>
<evidence type="ECO:0000313" key="3">
    <source>
        <dbReference type="Proteomes" id="UP000062519"/>
    </source>
</evidence>
<protein>
    <recommendedName>
        <fullName evidence="4">Mu-like prophage FluMu protein gp28</fullName>
    </recommendedName>
</protein>
<name>A0A1B4FN82_9BURK</name>
<dbReference type="Proteomes" id="UP000062519">
    <property type="component" value="Chromosome 2"/>
</dbReference>
<dbReference type="InterPro" id="IPR012036">
    <property type="entry name" value="Phage_Mu_Gp28"/>
</dbReference>
<accession>A0A1B4FN82</accession>
<proteinExistence type="predicted"/>